<name>A0ABR9JR89_9ACTN</name>
<evidence type="ECO:0000313" key="2">
    <source>
        <dbReference type="Proteomes" id="UP000627838"/>
    </source>
</evidence>
<dbReference type="Proteomes" id="UP000627838">
    <property type="component" value="Unassembled WGS sequence"/>
</dbReference>
<accession>A0ABR9JR89</accession>
<organism evidence="1 2">
    <name type="scientific">Actinomadura algeriensis</name>
    <dbReference type="NCBI Taxonomy" id="1679523"/>
    <lineage>
        <taxon>Bacteria</taxon>
        <taxon>Bacillati</taxon>
        <taxon>Actinomycetota</taxon>
        <taxon>Actinomycetes</taxon>
        <taxon>Streptosporangiales</taxon>
        <taxon>Thermomonosporaceae</taxon>
        <taxon>Actinomadura</taxon>
    </lineage>
</organism>
<dbReference type="EMBL" id="JADBDZ010000001">
    <property type="protein sequence ID" value="MBE1532906.1"/>
    <property type="molecule type" value="Genomic_DNA"/>
</dbReference>
<keyword evidence="2" id="KW-1185">Reference proteome</keyword>
<dbReference type="RefSeq" id="WP_192759535.1">
    <property type="nucleotide sequence ID" value="NZ_JADBDZ010000001.1"/>
</dbReference>
<proteinExistence type="predicted"/>
<sequence length="88" mass="10182">MADEIARWDWVYDYDEDPPGGFVYGRFSLRADGVLLRAYREHGENWREVSWWPGETDAHRAAVLLTRRGYELKNGPGLGRSPSRTEPT</sequence>
<protein>
    <recommendedName>
        <fullName evidence="3">WGR domain-containing protein</fullName>
    </recommendedName>
</protein>
<evidence type="ECO:0008006" key="3">
    <source>
        <dbReference type="Google" id="ProtNLM"/>
    </source>
</evidence>
<gene>
    <name evidence="1" type="ORF">H4W34_002739</name>
</gene>
<evidence type="ECO:0000313" key="1">
    <source>
        <dbReference type="EMBL" id="MBE1532906.1"/>
    </source>
</evidence>
<comment type="caution">
    <text evidence="1">The sequence shown here is derived from an EMBL/GenBank/DDBJ whole genome shotgun (WGS) entry which is preliminary data.</text>
</comment>
<reference evidence="1 2" key="1">
    <citation type="submission" date="2020-10" db="EMBL/GenBank/DDBJ databases">
        <title>Sequencing the genomes of 1000 actinobacteria strains.</title>
        <authorList>
            <person name="Klenk H.-P."/>
        </authorList>
    </citation>
    <scope>NUCLEOTIDE SEQUENCE [LARGE SCALE GENOMIC DNA]</scope>
    <source>
        <strain evidence="1 2">DSM 46744</strain>
    </source>
</reference>